<evidence type="ECO:0000313" key="2">
    <source>
        <dbReference type="Proteomes" id="UP000035081"/>
    </source>
</evidence>
<reference evidence="1 2" key="1">
    <citation type="journal article" date="2014" name="Genome Announc.">
        <title>Draft Genome Sequences of Marinobacter similis A3d10T and Marinobacter salarius R9SW1T.</title>
        <authorList>
            <person name="Ivanova E.P."/>
            <person name="Ng H.J."/>
            <person name="Webb H.K."/>
            <person name="Feng G."/>
            <person name="Oshima K."/>
            <person name="Hattori M."/>
            <person name="Ohkuma M."/>
            <person name="Sergeev A.F."/>
            <person name="Mikhailov V.V."/>
            <person name="Crawford R.J."/>
            <person name="Sawabe T."/>
        </authorList>
    </citation>
    <scope>NUCLEOTIDE SEQUENCE [LARGE SCALE GENOMIC DNA]</scope>
    <source>
        <strain evidence="2">A3d10 and R9SW1</strain>
    </source>
</reference>
<protein>
    <submittedName>
        <fullName evidence="1">Uncharacterized protein</fullName>
    </submittedName>
</protein>
<dbReference type="EMBL" id="CP007152">
    <property type="protein sequence ID" value="AHI33427.1"/>
    <property type="molecule type" value="Genomic_DNA"/>
</dbReference>
<dbReference type="KEGG" id="msr:AU15_20990"/>
<proteinExistence type="predicted"/>
<organism evidence="1 2">
    <name type="scientific">Marinobacter salarius</name>
    <dbReference type="NCBI Taxonomy" id="1420917"/>
    <lineage>
        <taxon>Bacteria</taxon>
        <taxon>Pseudomonadati</taxon>
        <taxon>Pseudomonadota</taxon>
        <taxon>Gammaproteobacteria</taxon>
        <taxon>Pseudomonadales</taxon>
        <taxon>Marinobacteraceae</taxon>
        <taxon>Marinobacter</taxon>
    </lineage>
</organism>
<dbReference type="AlphaFoldDB" id="W5YW28"/>
<dbReference type="HOGENOM" id="CLU_1946240_0_0_6"/>
<evidence type="ECO:0000313" key="1">
    <source>
        <dbReference type="EMBL" id="AHI33427.1"/>
    </source>
</evidence>
<gene>
    <name evidence="1" type="ORF">AU15_20990</name>
</gene>
<sequence>MSEPRIINPTTPLMPVWIQVVNYQMESLLHRFDRPRSSKAGYVAMNGLRLVTVGMMLKETVRTAVLRHWLPNPQPTSGLQTKVVVGWSQADGSVRSQARSSRTAARLTLKHVVPLKWALEARSEGLDAS</sequence>
<accession>W5YW28</accession>
<dbReference type="Proteomes" id="UP000035081">
    <property type="component" value="Chromosome"/>
</dbReference>
<name>W5YW28_9GAMM</name>